<accession>A0A8T8T4S0</accession>
<evidence type="ECO:0000313" key="2">
    <source>
        <dbReference type="EMBL" id="KAE8256184.1"/>
    </source>
</evidence>
<gene>
    <name evidence="2" type="ORF">A4X13_0g2789</name>
</gene>
<name>A0A8T8T4S0_9BASI</name>
<comment type="caution">
    <text evidence="2">The sequence shown here is derived from an EMBL/GenBank/DDBJ whole genome shotgun (WGS) entry which is preliminary data.</text>
</comment>
<reference evidence="2" key="2">
    <citation type="journal article" date="2019" name="IMA Fungus">
        <title>Genome sequencing and comparison of five Tilletia species to identify candidate genes for the detection of regulated species infecting wheat.</title>
        <authorList>
            <person name="Nguyen H.D.T."/>
            <person name="Sultana T."/>
            <person name="Kesanakurti P."/>
            <person name="Hambleton S."/>
        </authorList>
    </citation>
    <scope>NUCLEOTIDE SEQUENCE</scope>
    <source>
        <strain evidence="2">DAOMC 236416</strain>
    </source>
</reference>
<proteinExistence type="predicted"/>
<feature type="region of interest" description="Disordered" evidence="1">
    <location>
        <begin position="153"/>
        <end position="173"/>
    </location>
</feature>
<evidence type="ECO:0000313" key="3">
    <source>
        <dbReference type="Proteomes" id="UP000077521"/>
    </source>
</evidence>
<evidence type="ECO:0000256" key="1">
    <source>
        <dbReference type="SAM" id="MobiDB-lite"/>
    </source>
</evidence>
<dbReference type="EMBL" id="LWDF02000141">
    <property type="protein sequence ID" value="KAE8256184.1"/>
    <property type="molecule type" value="Genomic_DNA"/>
</dbReference>
<reference evidence="2" key="1">
    <citation type="submission" date="2016-04" db="EMBL/GenBank/DDBJ databases">
        <authorList>
            <person name="Nguyen H.D."/>
            <person name="Samba Siva P."/>
            <person name="Cullis J."/>
            <person name="Levesque C.A."/>
            <person name="Hambleton S."/>
        </authorList>
    </citation>
    <scope>NUCLEOTIDE SEQUENCE</scope>
    <source>
        <strain evidence="2">DAOMC 236416</strain>
    </source>
</reference>
<protein>
    <submittedName>
        <fullName evidence="2">Uncharacterized protein</fullName>
    </submittedName>
</protein>
<dbReference type="AlphaFoldDB" id="A0A8T8T4S0"/>
<keyword evidence="3" id="KW-1185">Reference proteome</keyword>
<organism evidence="2 3">
    <name type="scientific">Tilletia indica</name>
    <dbReference type="NCBI Taxonomy" id="43049"/>
    <lineage>
        <taxon>Eukaryota</taxon>
        <taxon>Fungi</taxon>
        <taxon>Dikarya</taxon>
        <taxon>Basidiomycota</taxon>
        <taxon>Ustilaginomycotina</taxon>
        <taxon>Exobasidiomycetes</taxon>
        <taxon>Tilletiales</taxon>
        <taxon>Tilletiaceae</taxon>
        <taxon>Tilletia</taxon>
    </lineage>
</organism>
<dbReference type="Proteomes" id="UP000077521">
    <property type="component" value="Unassembled WGS sequence"/>
</dbReference>
<sequence>MSASRPPAPPHSFERLTKEEAETITILSNANAMDGWRNPFCVALQRFCGAPVSNQAVRLVHFEERESESTTSKQAVCIKHSTLQGFKTDRRSSQREYSWTSLAALSAPDPSRRPFGWHTCTFRIFCSTAMEQFSRSDAINPYDRSLPVSDYSKPIEESAAKDPNLSEPGVTDL</sequence>